<feature type="transmembrane region" description="Helical" evidence="1">
    <location>
        <begin position="249"/>
        <end position="269"/>
    </location>
</feature>
<dbReference type="EMBL" id="MVDE01000003">
    <property type="protein sequence ID" value="PKQ68829.1"/>
    <property type="molecule type" value="Genomic_DNA"/>
</dbReference>
<dbReference type="AlphaFoldDB" id="A0A2N3IEU7"/>
<feature type="transmembrane region" description="Helical" evidence="1">
    <location>
        <begin position="304"/>
        <end position="329"/>
    </location>
</feature>
<feature type="transmembrane region" description="Helical" evidence="1">
    <location>
        <begin position="349"/>
        <end position="374"/>
    </location>
</feature>
<feature type="transmembrane region" description="Helical" evidence="1">
    <location>
        <begin position="179"/>
        <end position="198"/>
    </location>
</feature>
<dbReference type="InterPro" id="IPR012507">
    <property type="entry name" value="YibE_F"/>
</dbReference>
<keyword evidence="1" id="KW-0812">Transmembrane</keyword>
<comment type="caution">
    <text evidence="2">The sequence shown here is derived from an EMBL/GenBank/DDBJ whole genome shotgun (WGS) entry which is preliminary data.</text>
</comment>
<evidence type="ECO:0008006" key="4">
    <source>
        <dbReference type="Google" id="ProtNLM"/>
    </source>
</evidence>
<protein>
    <recommendedName>
        <fullName evidence="4">YibE/F family protein</fullName>
    </recommendedName>
</protein>
<dbReference type="RefSeq" id="WP_101308481.1">
    <property type="nucleotide sequence ID" value="NZ_MVDE01000003.1"/>
</dbReference>
<keyword evidence="1" id="KW-1133">Transmembrane helix</keyword>
<proteinExistence type="predicted"/>
<dbReference type="Proteomes" id="UP000233618">
    <property type="component" value="Unassembled WGS sequence"/>
</dbReference>
<name>A0A2N3IEU7_9BACT</name>
<dbReference type="PANTHER" id="PTHR41771">
    <property type="entry name" value="MEMBRANE PROTEIN-RELATED"/>
    <property type="match status" value="1"/>
</dbReference>
<gene>
    <name evidence="2" type="ORF">BZG01_03705</name>
</gene>
<keyword evidence="1" id="KW-0472">Membrane</keyword>
<dbReference type="PANTHER" id="PTHR41771:SF1">
    <property type="entry name" value="MEMBRANE PROTEIN"/>
    <property type="match status" value="1"/>
</dbReference>
<evidence type="ECO:0000313" key="3">
    <source>
        <dbReference type="Proteomes" id="UP000233618"/>
    </source>
</evidence>
<feature type="transmembrane region" description="Helical" evidence="1">
    <location>
        <begin position="128"/>
        <end position="148"/>
    </location>
</feature>
<evidence type="ECO:0000256" key="1">
    <source>
        <dbReference type="SAM" id="Phobius"/>
    </source>
</evidence>
<keyword evidence="3" id="KW-1185">Reference proteome</keyword>
<feature type="transmembrane region" description="Helical" evidence="1">
    <location>
        <begin position="205"/>
        <end position="229"/>
    </location>
</feature>
<feature type="transmembrane region" description="Helical" evidence="1">
    <location>
        <begin position="12"/>
        <end position="30"/>
    </location>
</feature>
<organism evidence="2 3">
    <name type="scientific">Labilibaculum manganireducens</name>
    <dbReference type="NCBI Taxonomy" id="1940525"/>
    <lineage>
        <taxon>Bacteria</taxon>
        <taxon>Pseudomonadati</taxon>
        <taxon>Bacteroidota</taxon>
        <taxon>Bacteroidia</taxon>
        <taxon>Marinilabiliales</taxon>
        <taxon>Marinifilaceae</taxon>
        <taxon>Labilibaculum</taxon>
    </lineage>
</organism>
<reference evidence="2 3" key="1">
    <citation type="journal article" date="2017" name="Front. Microbiol.">
        <title>Labilibaculum manganireducens gen. nov., sp. nov. and Labilibaculum filiforme sp. nov., Novel Bacteroidetes Isolated from Subsurface Sediments of the Baltic Sea.</title>
        <authorList>
            <person name="Vandieken V."/>
            <person name="Marshall I.P."/>
            <person name="Niemann H."/>
            <person name="Engelen B."/>
            <person name="Cypionka H."/>
        </authorList>
    </citation>
    <scope>NUCLEOTIDE SEQUENCE [LARGE SCALE GENOMIC DNA]</scope>
    <source>
        <strain evidence="2 3">59.10-2M</strain>
    </source>
</reference>
<evidence type="ECO:0000313" key="2">
    <source>
        <dbReference type="EMBL" id="PKQ68829.1"/>
    </source>
</evidence>
<sequence>MFKFQLPQKSDLILVGLLLILSTVILYLPTGFSENNYENSERVKALVLATDNSLVVETGILKTGSQTVQIKILNGKFKGKELTAFNQLIGRMEFDKYFFPGDKTLTVLNFNQDKSEIISANVIDHYRINLEAFLLGLFVLFLVSFAGWTGVKAMLSFLFAGITIWKLLLPGLLKGYAPIPLSLGIVALLTSVIIFLVAGTNRKGLVAFFGAMSGIAVTCIMAILFGKLFNIHGAIKPFSETLLYSGYSYLNLTEIFLAGIFISSSGAVMDIAMDIAASQAEVYQQNNSITAKQLRKSGFSVGKAVVGTMTTTLLLAYSGGFSALLMVFIAQGTPMINILNLNYVSGEILHTLVGSFGLVLVAPFTAIIGAWVFTRKKQETISLK</sequence>
<dbReference type="Pfam" id="PF07907">
    <property type="entry name" value="YibE_F"/>
    <property type="match status" value="1"/>
</dbReference>
<accession>A0A2N3IEU7</accession>